<evidence type="ECO:0000313" key="2">
    <source>
        <dbReference type="EMBL" id="AEB54592.1"/>
    </source>
</evidence>
<protein>
    <submittedName>
        <fullName evidence="2">OBP9</fullName>
    </submittedName>
</protein>
<sequence length="148" mass="16477">MCKFSVLFLYSAVMAVNIWSASCISEEDKAAIITAIAPLAQNCGSECGLDNDDFEKYKEDGSDMDPCFKACLMTQMGVLDKEGKYDGKGLHKAMEEADYPGDKDDAQKFLDELDRCFDAKGDNSGSDEEAKMKRADVLFRCMQDMKEK</sequence>
<dbReference type="OrthoDB" id="8014875at2759"/>
<dbReference type="SUPFAM" id="SSF47565">
    <property type="entry name" value="Insect pheromone/odorant-binding proteins"/>
    <property type="match status" value="1"/>
</dbReference>
<accession>F5ANI6</accession>
<dbReference type="CDD" id="cd23992">
    <property type="entry name" value="PBP_GOBP"/>
    <property type="match status" value="1"/>
</dbReference>
<proteinExistence type="evidence at transcript level"/>
<organism evidence="2">
    <name type="scientific">Helicoverpa armigera</name>
    <name type="common">Cotton bollworm</name>
    <name type="synonym">Heliothis armigera</name>
    <dbReference type="NCBI Taxonomy" id="29058"/>
    <lineage>
        <taxon>Eukaryota</taxon>
        <taxon>Metazoa</taxon>
        <taxon>Ecdysozoa</taxon>
        <taxon>Arthropoda</taxon>
        <taxon>Hexapoda</taxon>
        <taxon>Insecta</taxon>
        <taxon>Pterygota</taxon>
        <taxon>Neoptera</taxon>
        <taxon>Endopterygota</taxon>
        <taxon>Lepidoptera</taxon>
        <taxon>Glossata</taxon>
        <taxon>Ditrysia</taxon>
        <taxon>Noctuoidea</taxon>
        <taxon>Noctuidae</taxon>
        <taxon>Heliothinae</taxon>
        <taxon>Helicoverpa</taxon>
    </lineage>
</organism>
<evidence type="ECO:0000256" key="1">
    <source>
        <dbReference type="SAM" id="SignalP"/>
    </source>
</evidence>
<feature type="chain" id="PRO_5003321566" evidence="1">
    <location>
        <begin position="24"/>
        <end position="148"/>
    </location>
</feature>
<dbReference type="PROSITE" id="PS51257">
    <property type="entry name" value="PROKAR_LIPOPROTEIN"/>
    <property type="match status" value="1"/>
</dbReference>
<dbReference type="Pfam" id="PF01395">
    <property type="entry name" value="PBP_GOBP"/>
    <property type="match status" value="1"/>
</dbReference>
<dbReference type="AlphaFoldDB" id="F5ANI6"/>
<dbReference type="GO" id="GO:0005549">
    <property type="term" value="F:odorant binding"/>
    <property type="evidence" value="ECO:0007669"/>
    <property type="project" value="InterPro"/>
</dbReference>
<reference evidence="2" key="1">
    <citation type="journal article" date="2011" name="Biochem. Biophys. Res. Commun.">
        <title>Construction and analysis of cDNA libraries from the antennae of male and female cotton bollworms Helicoverpa armigera (Hubner) and expression analysis of putative odorant-binding protein genes.</title>
        <authorList>
            <person name="Zhang T."/>
            <person name="Gu S."/>
            <person name="Wu K."/>
            <person name="Zhang Y."/>
            <person name="Guo Y."/>
        </authorList>
    </citation>
    <scope>NUCLEOTIDE SEQUENCE</scope>
    <source>
        <tissue evidence="2">Antennae</tissue>
    </source>
</reference>
<name>F5ANI6_HELAM</name>
<dbReference type="InterPro" id="IPR036728">
    <property type="entry name" value="PBP_GOBP_sf"/>
</dbReference>
<keyword evidence="1" id="KW-0732">Signal</keyword>
<feature type="signal peptide" evidence="1">
    <location>
        <begin position="1"/>
        <end position="23"/>
    </location>
</feature>
<dbReference type="Gene3D" id="1.10.238.20">
    <property type="entry name" value="Pheromone/general odorant binding protein domain"/>
    <property type="match status" value="1"/>
</dbReference>
<dbReference type="InterPro" id="IPR006170">
    <property type="entry name" value="PBP/GOBP"/>
</dbReference>
<dbReference type="EMBL" id="HQ436369">
    <property type="protein sequence ID" value="AEB54592.1"/>
    <property type="molecule type" value="mRNA"/>
</dbReference>